<dbReference type="GO" id="GO:0003700">
    <property type="term" value="F:DNA-binding transcription factor activity"/>
    <property type="evidence" value="ECO:0007669"/>
    <property type="project" value="InterPro"/>
</dbReference>
<reference evidence="5 6" key="4">
    <citation type="journal article" date="2020" name="Sci. Rep.">
        <title>beta-carboline chemical signals induce reveromycin production through a LuxR family regulator in Streptomyces sp. SN-593.</title>
        <authorList>
            <person name="Panthee S."/>
            <person name="Kito N."/>
            <person name="Hayashi T."/>
            <person name="Shimizu T."/>
            <person name="Ishikawa J."/>
            <person name="Hamamoto H."/>
            <person name="Osada H."/>
            <person name="Takahashi S."/>
        </authorList>
    </citation>
    <scope>NUCLEOTIDE SEQUENCE [LARGE SCALE GENOMIC DNA]</scope>
    <source>
        <strain evidence="5 6">SN-593</strain>
    </source>
</reference>
<dbReference type="SMART" id="SM00332">
    <property type="entry name" value="PP2Cc"/>
    <property type="match status" value="1"/>
</dbReference>
<dbReference type="InterPro" id="IPR047057">
    <property type="entry name" value="MerR_fam"/>
</dbReference>
<dbReference type="SUPFAM" id="SSF81606">
    <property type="entry name" value="PP2C-like"/>
    <property type="match status" value="1"/>
</dbReference>
<evidence type="ECO:0000256" key="2">
    <source>
        <dbReference type="SAM" id="MobiDB-lite"/>
    </source>
</evidence>
<feature type="domain" description="HTH merR-type" evidence="3">
    <location>
        <begin position="3"/>
        <end position="73"/>
    </location>
</feature>
<dbReference type="Pfam" id="PF13411">
    <property type="entry name" value="MerR_1"/>
    <property type="match status" value="1"/>
</dbReference>
<dbReference type="InterPro" id="IPR001932">
    <property type="entry name" value="PPM-type_phosphatase-like_dom"/>
</dbReference>
<feature type="region of interest" description="Disordered" evidence="2">
    <location>
        <begin position="111"/>
        <end position="131"/>
    </location>
</feature>
<dbReference type="Gene3D" id="1.10.1660.10">
    <property type="match status" value="1"/>
</dbReference>
<dbReference type="SMART" id="SM00331">
    <property type="entry name" value="PP2C_SIG"/>
    <property type="match status" value="1"/>
</dbReference>
<dbReference type="EMBL" id="AP018365">
    <property type="protein sequence ID" value="BBA99617.1"/>
    <property type="molecule type" value="Genomic_DNA"/>
</dbReference>
<feature type="compositionally biased region" description="Low complexity" evidence="2">
    <location>
        <begin position="122"/>
        <end position="131"/>
    </location>
</feature>
<dbReference type="PROSITE" id="PS00552">
    <property type="entry name" value="HTH_MERR_1"/>
    <property type="match status" value="1"/>
</dbReference>
<sequence>MDLLTIGAFARAARLSPKALRLYDELGLLVPVRVDPGTGYRFYAPEQLDRARLVAWLRRLGMPLAGIRRVCACATDAEAAQEVRGYWARVEAETAARRDLAGFLLAHLDRAPEPADAPPGSPAAAAAEGEPAGPRGALALRYAARSDAGLVRPGNQDAVYAGRRLLAVADGFGPAGAPASAAAIGALAGLDTAGPLPPGHLLNVLQDAVEAAARAVGASTGAGGGAGPCTDADAPDAIPDGTTLTAMLWTGTHLALVHIGDSRAYLLRGGELFLITHDHTLVQSMVDDGRLTEAEAASHPDRSLLLRALLSGGPAPTADLKLHAPRPGDRYLLCSDGLPAVAGAADIRRVLAAEAEPDAAAAALVALANAAGGPDNVSCVVADVVVPATAAAIRVRTTT</sequence>
<dbReference type="Proteomes" id="UP000595703">
    <property type="component" value="Chromosome"/>
</dbReference>
<proteinExistence type="predicted"/>
<dbReference type="KEGG" id="arev:RVR_6316"/>
<reference evidence="5 6" key="2">
    <citation type="journal article" date="2011" name="J. Antibiot.">
        <title>Furaquinocins I and J: novel polyketide isoprenoid hybrid compounds from Streptomyces reveromyceticus SN-593.</title>
        <authorList>
            <person name="Panthee S."/>
            <person name="Takahashi S."/>
            <person name="Takagi H."/>
            <person name="Nogawa T."/>
            <person name="Oowada E."/>
            <person name="Uramoto M."/>
            <person name="Osada H."/>
        </authorList>
    </citation>
    <scope>NUCLEOTIDE SEQUENCE [LARGE SCALE GENOMIC DNA]</scope>
    <source>
        <strain evidence="5 6">SN-593</strain>
    </source>
</reference>
<evidence type="ECO:0000313" key="5">
    <source>
        <dbReference type="EMBL" id="BBA99617.1"/>
    </source>
</evidence>
<dbReference type="PANTHER" id="PTHR30204">
    <property type="entry name" value="REDOX-CYCLING DRUG-SENSING TRANSCRIPTIONAL ACTIVATOR SOXR"/>
    <property type="match status" value="1"/>
</dbReference>
<reference evidence="5 6" key="3">
    <citation type="journal article" date="2011" name="Nat. Chem. Biol.">
        <title>Reveromycin A biosynthesis uses RevG and RevJ for stereospecific spiroacetal formation.</title>
        <authorList>
            <person name="Takahashi S."/>
            <person name="Toyoda A."/>
            <person name="Sekiyama Y."/>
            <person name="Takagi H."/>
            <person name="Nogawa T."/>
            <person name="Uramoto M."/>
            <person name="Suzuki R."/>
            <person name="Koshino H."/>
            <person name="Kumano T."/>
            <person name="Panthee S."/>
            <person name="Dairi T."/>
            <person name="Ishikawa J."/>
            <person name="Ikeda H."/>
            <person name="Sakaki Y."/>
            <person name="Osada H."/>
        </authorList>
    </citation>
    <scope>NUCLEOTIDE SEQUENCE [LARGE SCALE GENOMIC DNA]</scope>
    <source>
        <strain evidence="5 6">SN-593</strain>
    </source>
</reference>
<name>A0A7U3UVH3_9ACTN</name>
<accession>A0A7U3UVH3</accession>
<keyword evidence="6" id="KW-1185">Reference proteome</keyword>
<dbReference type="GO" id="GO:0003677">
    <property type="term" value="F:DNA binding"/>
    <property type="evidence" value="ECO:0007669"/>
    <property type="project" value="UniProtKB-KW"/>
</dbReference>
<dbReference type="InterPro" id="IPR000551">
    <property type="entry name" value="MerR-type_HTH_dom"/>
</dbReference>
<evidence type="ECO:0000259" key="3">
    <source>
        <dbReference type="PROSITE" id="PS50937"/>
    </source>
</evidence>
<dbReference type="InterPro" id="IPR036457">
    <property type="entry name" value="PPM-type-like_dom_sf"/>
</dbReference>
<gene>
    <name evidence="5" type="ORF">RVR_6316</name>
</gene>
<dbReference type="CDD" id="cd01107">
    <property type="entry name" value="HTH_BmrR"/>
    <property type="match status" value="1"/>
</dbReference>
<dbReference type="PROSITE" id="PS51746">
    <property type="entry name" value="PPM_2"/>
    <property type="match status" value="1"/>
</dbReference>
<dbReference type="AlphaFoldDB" id="A0A7U3UVH3"/>
<keyword evidence="1" id="KW-0238">DNA-binding</keyword>
<dbReference type="PANTHER" id="PTHR30204:SF97">
    <property type="entry name" value="MERR FAMILY REGULATORY PROTEIN"/>
    <property type="match status" value="1"/>
</dbReference>
<dbReference type="RefSeq" id="WP_202235597.1">
    <property type="nucleotide sequence ID" value="NZ_AP018365.1"/>
</dbReference>
<protein>
    <submittedName>
        <fullName evidence="5">Putative regulatory protein</fullName>
    </submittedName>
</protein>
<dbReference type="SMART" id="SM00422">
    <property type="entry name" value="HTH_MERR"/>
    <property type="match status" value="1"/>
</dbReference>
<dbReference type="InterPro" id="IPR009061">
    <property type="entry name" value="DNA-bd_dom_put_sf"/>
</dbReference>
<dbReference type="Gene3D" id="3.60.40.10">
    <property type="entry name" value="PPM-type phosphatase domain"/>
    <property type="match status" value="1"/>
</dbReference>
<reference evidence="5 6" key="1">
    <citation type="journal article" date="2010" name="J. Bacteriol.">
        <title>Biochemical characterization of a novel indole prenyltransferase from Streptomyces sp. SN-593.</title>
        <authorList>
            <person name="Takahashi S."/>
            <person name="Takagi H."/>
            <person name="Toyoda A."/>
            <person name="Uramoto M."/>
            <person name="Nogawa T."/>
            <person name="Ueki M."/>
            <person name="Sakaki Y."/>
            <person name="Osada H."/>
        </authorList>
    </citation>
    <scope>NUCLEOTIDE SEQUENCE [LARGE SCALE GENOMIC DNA]</scope>
    <source>
        <strain evidence="5 6">SN-593</strain>
    </source>
</reference>
<dbReference type="SUPFAM" id="SSF46955">
    <property type="entry name" value="Putative DNA-binding domain"/>
    <property type="match status" value="1"/>
</dbReference>
<evidence type="ECO:0000256" key="1">
    <source>
        <dbReference type="ARBA" id="ARBA00023125"/>
    </source>
</evidence>
<evidence type="ECO:0000259" key="4">
    <source>
        <dbReference type="PROSITE" id="PS51746"/>
    </source>
</evidence>
<organism evidence="5 6">
    <name type="scientific">Actinacidiphila reveromycinica</name>
    <dbReference type="NCBI Taxonomy" id="659352"/>
    <lineage>
        <taxon>Bacteria</taxon>
        <taxon>Bacillati</taxon>
        <taxon>Actinomycetota</taxon>
        <taxon>Actinomycetes</taxon>
        <taxon>Kitasatosporales</taxon>
        <taxon>Streptomycetaceae</taxon>
        <taxon>Actinacidiphila</taxon>
    </lineage>
</organism>
<evidence type="ECO:0000313" key="6">
    <source>
        <dbReference type="Proteomes" id="UP000595703"/>
    </source>
</evidence>
<feature type="domain" description="PPM-type phosphatase" evidence="4">
    <location>
        <begin position="141"/>
        <end position="384"/>
    </location>
</feature>
<dbReference type="PROSITE" id="PS50937">
    <property type="entry name" value="HTH_MERR_2"/>
    <property type="match status" value="1"/>
</dbReference>